<dbReference type="InterPro" id="IPR038565">
    <property type="entry name" value="CLIP_sf"/>
</dbReference>
<dbReference type="InterPro" id="IPR022700">
    <property type="entry name" value="CLIP"/>
</dbReference>
<evidence type="ECO:0000256" key="7">
    <source>
        <dbReference type="ARBA" id="ARBA00023157"/>
    </source>
</evidence>
<evidence type="ECO:0000256" key="6">
    <source>
        <dbReference type="ARBA" id="ARBA00022968"/>
    </source>
</evidence>
<dbReference type="PROSITE" id="PS50240">
    <property type="entry name" value="TRYPSIN_DOM"/>
    <property type="match status" value="1"/>
</dbReference>
<dbReference type="Pfam" id="PF00089">
    <property type="entry name" value="Trypsin"/>
    <property type="match status" value="1"/>
</dbReference>
<dbReference type="EC" id="3.4.21.-" evidence="9"/>
<evidence type="ECO:0000313" key="11">
    <source>
        <dbReference type="EnsemblMetazoa" id="AAEL002128-PA"/>
    </source>
</evidence>
<organism evidence="11 12">
    <name type="scientific">Aedes aegypti</name>
    <name type="common">Yellowfever mosquito</name>
    <name type="synonym">Culex aegypti</name>
    <dbReference type="NCBI Taxonomy" id="7159"/>
    <lineage>
        <taxon>Eukaryota</taxon>
        <taxon>Metazoa</taxon>
        <taxon>Ecdysozoa</taxon>
        <taxon>Arthropoda</taxon>
        <taxon>Hexapoda</taxon>
        <taxon>Insecta</taxon>
        <taxon>Pterygota</taxon>
        <taxon>Neoptera</taxon>
        <taxon>Endopterygota</taxon>
        <taxon>Diptera</taxon>
        <taxon>Nematocera</taxon>
        <taxon>Culicoidea</taxon>
        <taxon>Culicidae</taxon>
        <taxon>Culicinae</taxon>
        <taxon>Aedini</taxon>
        <taxon>Aedes</taxon>
        <taxon>Stegomyia</taxon>
    </lineage>
</organism>
<keyword evidence="3 10" id="KW-0732">Signal</keyword>
<dbReference type="CDD" id="cd00190">
    <property type="entry name" value="Tryp_SPc"/>
    <property type="match status" value="1"/>
</dbReference>
<feature type="chain" id="PRO_5036529605" description="CLIP domain-containing serine protease" evidence="10">
    <location>
        <begin position="21"/>
        <end position="409"/>
    </location>
</feature>
<dbReference type="InterPro" id="IPR033116">
    <property type="entry name" value="TRYPSIN_SER"/>
</dbReference>
<reference evidence="11" key="2">
    <citation type="submission" date="2021-02" db="UniProtKB">
        <authorList>
            <consortium name="EnsemblMetazoa"/>
        </authorList>
    </citation>
    <scope>IDENTIFICATION</scope>
    <source>
        <strain evidence="11">LVP_AGWG</strain>
    </source>
</reference>
<dbReference type="VEuPathDB" id="VectorBase:AAEL002128"/>
<keyword evidence="5 9" id="KW-0720">Serine protease</keyword>
<protein>
    <recommendedName>
        <fullName evidence="10">CLIP domain-containing serine protease</fullName>
        <ecNumber evidence="9">3.4.21.-</ecNumber>
    </recommendedName>
</protein>
<dbReference type="GO" id="GO:0005576">
    <property type="term" value="C:extracellular region"/>
    <property type="evidence" value="ECO:0007669"/>
    <property type="project" value="UniProtKB-SubCell"/>
</dbReference>
<dbReference type="GO" id="GO:0006508">
    <property type="term" value="P:proteolysis"/>
    <property type="evidence" value="ECO:0007669"/>
    <property type="project" value="UniProtKB-KW"/>
</dbReference>
<evidence type="ECO:0000256" key="8">
    <source>
        <dbReference type="ARBA" id="ARBA00024195"/>
    </source>
</evidence>
<dbReference type="PROSITE" id="PS00135">
    <property type="entry name" value="TRYPSIN_SER"/>
    <property type="match status" value="1"/>
</dbReference>
<dbReference type="GO" id="GO:0004252">
    <property type="term" value="F:serine-type endopeptidase activity"/>
    <property type="evidence" value="ECO:0007669"/>
    <property type="project" value="UniProtKB-UniRule"/>
</dbReference>
<dbReference type="InterPro" id="IPR018114">
    <property type="entry name" value="TRYPSIN_HIS"/>
</dbReference>
<evidence type="ECO:0000313" key="12">
    <source>
        <dbReference type="Proteomes" id="UP000008820"/>
    </source>
</evidence>
<keyword evidence="10" id="KW-0964">Secreted</keyword>
<dbReference type="SMART" id="SM00680">
    <property type="entry name" value="CLIP"/>
    <property type="match status" value="1"/>
</dbReference>
<comment type="similarity">
    <text evidence="8 10">Belongs to the peptidase S1 family. CLIP subfamily.</text>
</comment>
<dbReference type="Gene3D" id="3.30.1640.30">
    <property type="match status" value="1"/>
</dbReference>
<comment type="subcellular location">
    <subcellularLocation>
        <location evidence="1">Membrane</location>
        <topology evidence="1">Single-pass type II membrane protein</topology>
    </subcellularLocation>
    <subcellularLocation>
        <location evidence="10">Secreted</location>
    </subcellularLocation>
</comment>
<dbReference type="InterPro" id="IPR001254">
    <property type="entry name" value="Trypsin_dom"/>
</dbReference>
<evidence type="ECO:0000256" key="4">
    <source>
        <dbReference type="ARBA" id="ARBA00022801"/>
    </source>
</evidence>
<keyword evidence="6" id="KW-0812">Transmembrane</keyword>
<dbReference type="InParanoid" id="A0A1S4F0R9"/>
<feature type="signal peptide" evidence="10">
    <location>
        <begin position="1"/>
        <end position="20"/>
    </location>
</feature>
<dbReference type="SMART" id="SM00020">
    <property type="entry name" value="Tryp_SPc"/>
    <property type="match status" value="1"/>
</dbReference>
<accession>A0A1S4F0R9</accession>
<keyword evidence="7" id="KW-1015">Disulfide bond</keyword>
<dbReference type="InterPro" id="IPR009003">
    <property type="entry name" value="Peptidase_S1_PA"/>
</dbReference>
<dbReference type="GO" id="GO:0016020">
    <property type="term" value="C:membrane"/>
    <property type="evidence" value="ECO:0007669"/>
    <property type="project" value="UniProtKB-SubCell"/>
</dbReference>
<keyword evidence="4 9" id="KW-0378">Hydrolase</keyword>
<dbReference type="PROSITE" id="PS00134">
    <property type="entry name" value="TRYPSIN_HIS"/>
    <property type="match status" value="1"/>
</dbReference>
<dbReference type="Pfam" id="PF12032">
    <property type="entry name" value="CLIP"/>
    <property type="match status" value="1"/>
</dbReference>
<keyword evidence="2 9" id="KW-0645">Protease</keyword>
<evidence type="ECO:0000256" key="2">
    <source>
        <dbReference type="ARBA" id="ARBA00022670"/>
    </source>
</evidence>
<comment type="domain">
    <text evidence="10">The clip domain consists of 35-55 residues which are 'knitted' together usually by 3 conserved disulfide bonds forming a clip-like compact structure.</text>
</comment>
<sequence length="409" mass="44562">MNLGEVFSLIALISIAKVAGQNDACYTPDGQPGICIFYINCDIIVRLLTLNSQKRDPNIESYVLQSICGNRDLSQMVCCPGLRFSQDTITTSTTTTRATTTTAASSGGFFFFSGPSSSASNPITTTLLPPQPQGPYKLPINSVDRCGMSNASHSRVVGGMDAQLGAWPWMAALGYRSSNYDLTTGPVYLCGGTLITARHVLTAAHCIQNLLYFVRLGEYDITSNNDGASPVDIYVEKSFVHEQYNERTIQNDVALIRLQSNAPLSDAIKPICLPVEEPMHSRDVTYYSPFIAGWGTTSFRGPTASRLQEVQVIVLPIDQCAFNYKLYFPDQVFDDKVLCAGFPQGGKDSCQGDSGGPLMLPQLSNNGQYYYFNLIGIVSYGYECAKAGFPGVYAKVSAYIPWIESKLNA</sequence>
<dbReference type="Gene3D" id="2.40.10.10">
    <property type="entry name" value="Trypsin-like serine proteases"/>
    <property type="match status" value="2"/>
</dbReference>
<keyword evidence="6" id="KW-0735">Signal-anchor</keyword>
<reference evidence="11 12" key="1">
    <citation type="submission" date="2017-06" db="EMBL/GenBank/DDBJ databases">
        <title>Aedes aegypti genome working group (AGWG) sequencing and assembly.</title>
        <authorList>
            <consortium name="Aedes aegypti Genome Working Group (AGWG)"/>
            <person name="Matthews B.J."/>
        </authorList>
    </citation>
    <scope>NUCLEOTIDE SEQUENCE [LARGE SCALE GENOMIC DNA]</scope>
    <source>
        <strain evidence="11 12">LVP_AGWG</strain>
    </source>
</reference>
<dbReference type="FunFam" id="2.40.10.10:FF:000006">
    <property type="entry name" value="Serine proteinase stubble"/>
    <property type="match status" value="1"/>
</dbReference>
<dbReference type="PROSITE" id="PS51888">
    <property type="entry name" value="CLIP"/>
    <property type="match status" value="1"/>
</dbReference>
<evidence type="ECO:0000256" key="5">
    <source>
        <dbReference type="ARBA" id="ARBA00022825"/>
    </source>
</evidence>
<gene>
    <name evidence="11" type="primary">5573599</name>
</gene>
<dbReference type="InterPro" id="IPR043504">
    <property type="entry name" value="Peptidase_S1_PA_chymotrypsin"/>
</dbReference>
<evidence type="ECO:0000256" key="1">
    <source>
        <dbReference type="ARBA" id="ARBA00004606"/>
    </source>
</evidence>
<dbReference type="SUPFAM" id="SSF50494">
    <property type="entry name" value="Trypsin-like serine proteases"/>
    <property type="match status" value="1"/>
</dbReference>
<evidence type="ECO:0000256" key="3">
    <source>
        <dbReference type="ARBA" id="ARBA00022729"/>
    </source>
</evidence>
<evidence type="ECO:0000256" key="9">
    <source>
        <dbReference type="RuleBase" id="RU363034"/>
    </source>
</evidence>
<dbReference type="AlphaFoldDB" id="A0A1S4F0R9"/>
<dbReference type="EnsemblMetazoa" id="AAEL002128-RA">
    <property type="protein sequence ID" value="AAEL002128-PA"/>
    <property type="gene ID" value="AAEL002128"/>
</dbReference>
<evidence type="ECO:0000256" key="10">
    <source>
        <dbReference type="RuleBase" id="RU366078"/>
    </source>
</evidence>
<dbReference type="InterPro" id="IPR001314">
    <property type="entry name" value="Peptidase_S1A"/>
</dbReference>
<name>A0A1S4F0R9_AEDAE</name>
<dbReference type="PANTHER" id="PTHR24252">
    <property type="entry name" value="ACROSIN-RELATED"/>
    <property type="match status" value="1"/>
</dbReference>
<dbReference type="OrthoDB" id="425190at2759"/>
<dbReference type="PANTHER" id="PTHR24252:SF7">
    <property type="entry name" value="HYALIN"/>
    <property type="match status" value="1"/>
</dbReference>
<proteinExistence type="inferred from homology"/>
<keyword evidence="12" id="KW-1185">Reference proteome</keyword>
<dbReference type="Proteomes" id="UP000008820">
    <property type="component" value="Chromosome 3"/>
</dbReference>
<dbReference type="PRINTS" id="PR00722">
    <property type="entry name" value="CHYMOTRYPSIN"/>
</dbReference>